<name>A0A4S4C3Q4_9BACI</name>
<comment type="caution">
    <text evidence="1">The sequence shown here is derived from an EMBL/GenBank/DDBJ whole genome shotgun (WGS) entry which is preliminary data.</text>
</comment>
<dbReference type="OrthoDB" id="2917338at2"/>
<organism evidence="1 2">
    <name type="scientific">Metabacillus sediminilitoris</name>
    <dbReference type="NCBI Taxonomy" id="2567941"/>
    <lineage>
        <taxon>Bacteria</taxon>
        <taxon>Bacillati</taxon>
        <taxon>Bacillota</taxon>
        <taxon>Bacilli</taxon>
        <taxon>Bacillales</taxon>
        <taxon>Bacillaceae</taxon>
        <taxon>Metabacillus</taxon>
    </lineage>
</organism>
<evidence type="ECO:0000313" key="2">
    <source>
        <dbReference type="Proteomes" id="UP000310334"/>
    </source>
</evidence>
<dbReference type="AlphaFoldDB" id="A0A4S4C3Q4"/>
<dbReference type="EMBL" id="SSNT01000002">
    <property type="protein sequence ID" value="THF82391.1"/>
    <property type="molecule type" value="Genomic_DNA"/>
</dbReference>
<reference evidence="1 2" key="1">
    <citation type="submission" date="2019-04" db="EMBL/GenBank/DDBJ databases">
        <title>Bacillus sediminilitoris sp. nov., isolated from a tidal flat sediment on the East China Sea.</title>
        <authorList>
            <person name="Wei Y."/>
            <person name="Mao H."/>
            <person name="Fang J."/>
        </authorList>
    </citation>
    <scope>NUCLEOTIDE SEQUENCE [LARGE SCALE GENOMIC DNA]</scope>
    <source>
        <strain evidence="1 2">DSL-17</strain>
    </source>
</reference>
<dbReference type="InterPro" id="IPR024995">
    <property type="entry name" value="DUF3895"/>
</dbReference>
<keyword evidence="2" id="KW-1185">Reference proteome</keyword>
<accession>A0A4S4C3Q4</accession>
<proteinExistence type="predicted"/>
<evidence type="ECO:0000313" key="1">
    <source>
        <dbReference type="EMBL" id="THF82391.1"/>
    </source>
</evidence>
<dbReference type="RefSeq" id="WP_136351688.1">
    <property type="nucleotide sequence ID" value="NZ_CP046266.1"/>
</dbReference>
<protein>
    <submittedName>
        <fullName evidence="1">DUF3895 domain-containing protein</fullName>
    </submittedName>
</protein>
<dbReference type="Proteomes" id="UP000310334">
    <property type="component" value="Unassembled WGS sequence"/>
</dbReference>
<sequence length="103" mass="11943">MDKRNLHIFIDQFLENNNKVSAIALCDHLIQNHGLSNKNYSTGRPKIYIDVVLYLEKLLSRGVLSEVQRDRDHCIYEVSSKIPPVISDEEEENKANEEQLSLF</sequence>
<dbReference type="Pfam" id="PF13034">
    <property type="entry name" value="DUF3895"/>
    <property type="match status" value="1"/>
</dbReference>
<gene>
    <name evidence="1" type="ORF">E6W99_02870</name>
</gene>